<evidence type="ECO:0000256" key="2">
    <source>
        <dbReference type="ARBA" id="ARBA00022797"/>
    </source>
</evidence>
<feature type="domain" description="Epoxide hydrolase N-terminal" evidence="5">
    <location>
        <begin position="4"/>
        <end position="107"/>
    </location>
</feature>
<dbReference type="InterPro" id="IPR000639">
    <property type="entry name" value="Epox_hydrolase-like"/>
</dbReference>
<dbReference type="Gene3D" id="3.40.50.1820">
    <property type="entry name" value="alpha/beta hydrolase"/>
    <property type="match status" value="1"/>
</dbReference>
<evidence type="ECO:0000259" key="5">
    <source>
        <dbReference type="Pfam" id="PF06441"/>
    </source>
</evidence>
<dbReference type="KEGG" id="pfla:Pflav_051090"/>
<evidence type="ECO:0000256" key="1">
    <source>
        <dbReference type="ARBA" id="ARBA00010088"/>
    </source>
</evidence>
<keyword evidence="2" id="KW-0058">Aromatic hydrocarbons catabolism</keyword>
<reference evidence="6 7" key="1">
    <citation type="submission" date="2020-03" db="EMBL/GenBank/DDBJ databases">
        <title>Whole genome shotgun sequence of Phytohabitans flavus NBRC 107702.</title>
        <authorList>
            <person name="Komaki H."/>
            <person name="Tamura T."/>
        </authorList>
    </citation>
    <scope>NUCLEOTIDE SEQUENCE [LARGE SCALE GENOMIC DNA]</scope>
    <source>
        <strain evidence="6 7">NBRC 107702</strain>
    </source>
</reference>
<dbReference type="AlphaFoldDB" id="A0A6F8XY27"/>
<keyword evidence="3" id="KW-0378">Hydrolase</keyword>
<keyword evidence="7" id="KW-1185">Reference proteome</keyword>
<organism evidence="6 7">
    <name type="scientific">Phytohabitans flavus</name>
    <dbReference type="NCBI Taxonomy" id="1076124"/>
    <lineage>
        <taxon>Bacteria</taxon>
        <taxon>Bacillati</taxon>
        <taxon>Actinomycetota</taxon>
        <taxon>Actinomycetes</taxon>
        <taxon>Micromonosporales</taxon>
        <taxon>Micromonosporaceae</taxon>
    </lineage>
</organism>
<sequence length="389" mass="43586">MPVEKFEIDVAEAVLTDLRDRVRNTRWPDPAPGEPWAQGTDETYLRDLLTYWADGYDWQAQERELNRFAHFRTTLDGTRVHFVHARATGGGGIPLVLTNGWPSTFAELLPLVPLLTDPAAHGIDGPAFDLVLPSLPGYGFSARPPRTGVTYRYVAGLWHRLMRELGYERYAAGGSDFGAGVATYMGLDDPAPLIGLHFSTPEIPPYTGPGSRPLSEAERAYREGFTRWGLTERGYQEIQSTKPQTLGYGLADSPAGLAAWILEKWRAWSDPACTIDRDVLLTTVTLYWITGTITSSMRDYYDNRWFREPLGPDDFVDVPTGFAKFNKHFADEGDMPREWMERLFAVRRWTPMPRGGHFAAAEAPELLAADIAAFFGSVWRSRHDGVILG</sequence>
<dbReference type="InterPro" id="IPR016292">
    <property type="entry name" value="Epoxide_hydrolase"/>
</dbReference>
<name>A0A6F8XY27_9ACTN</name>
<gene>
    <name evidence="6" type="ORF">Pflav_051090</name>
</gene>
<protein>
    <submittedName>
        <fullName evidence="6">Multidrug MFS transporter</fullName>
    </submittedName>
</protein>
<evidence type="ECO:0000256" key="4">
    <source>
        <dbReference type="PIRSR" id="PIRSR001112-1"/>
    </source>
</evidence>
<dbReference type="GO" id="GO:0004301">
    <property type="term" value="F:epoxide hydrolase activity"/>
    <property type="evidence" value="ECO:0007669"/>
    <property type="project" value="TreeGrafter"/>
</dbReference>
<comment type="similarity">
    <text evidence="1">Belongs to the peptidase S33 family.</text>
</comment>
<feature type="active site" description="Nucleophile" evidence="4">
    <location>
        <position position="176"/>
    </location>
</feature>
<evidence type="ECO:0000256" key="3">
    <source>
        <dbReference type="ARBA" id="ARBA00022801"/>
    </source>
</evidence>
<proteinExistence type="inferred from homology"/>
<dbReference type="InterPro" id="IPR010497">
    <property type="entry name" value="Epoxide_hydro_N"/>
</dbReference>
<reference evidence="6 7" key="2">
    <citation type="submission" date="2020-03" db="EMBL/GenBank/DDBJ databases">
        <authorList>
            <person name="Ichikawa N."/>
            <person name="Kimura A."/>
            <person name="Kitahashi Y."/>
            <person name="Uohara A."/>
        </authorList>
    </citation>
    <scope>NUCLEOTIDE SEQUENCE [LARGE SCALE GENOMIC DNA]</scope>
    <source>
        <strain evidence="6 7">NBRC 107702</strain>
    </source>
</reference>
<evidence type="ECO:0000313" key="6">
    <source>
        <dbReference type="EMBL" id="BCB78699.1"/>
    </source>
</evidence>
<dbReference type="Pfam" id="PF06441">
    <property type="entry name" value="EHN"/>
    <property type="match status" value="1"/>
</dbReference>
<dbReference type="Proteomes" id="UP000502508">
    <property type="component" value="Chromosome"/>
</dbReference>
<dbReference type="EMBL" id="AP022870">
    <property type="protein sequence ID" value="BCB78699.1"/>
    <property type="molecule type" value="Genomic_DNA"/>
</dbReference>
<dbReference type="PANTHER" id="PTHR21661">
    <property type="entry name" value="EPOXIDE HYDROLASE 1-RELATED"/>
    <property type="match status" value="1"/>
</dbReference>
<dbReference type="InterPro" id="IPR029058">
    <property type="entry name" value="AB_hydrolase_fold"/>
</dbReference>
<feature type="active site" description="Proton donor" evidence="4">
    <location>
        <position position="300"/>
    </location>
</feature>
<dbReference type="GO" id="GO:0097176">
    <property type="term" value="P:epoxide metabolic process"/>
    <property type="evidence" value="ECO:0007669"/>
    <property type="project" value="TreeGrafter"/>
</dbReference>
<evidence type="ECO:0000313" key="7">
    <source>
        <dbReference type="Proteomes" id="UP000502508"/>
    </source>
</evidence>
<feature type="active site" description="Proton acceptor" evidence="4">
    <location>
        <position position="357"/>
    </location>
</feature>
<dbReference type="PRINTS" id="PR00412">
    <property type="entry name" value="EPOXHYDRLASE"/>
</dbReference>
<dbReference type="SUPFAM" id="SSF53474">
    <property type="entry name" value="alpha/beta-Hydrolases"/>
    <property type="match status" value="1"/>
</dbReference>
<dbReference type="PIRSF" id="PIRSF001112">
    <property type="entry name" value="Epoxide_hydrolase"/>
    <property type="match status" value="1"/>
</dbReference>
<accession>A0A6F8XY27</accession>
<dbReference type="PANTHER" id="PTHR21661:SF35">
    <property type="entry name" value="EPOXIDE HYDROLASE"/>
    <property type="match status" value="1"/>
</dbReference>